<organism evidence="10 11">
    <name type="scientific">Psychromonas arctica</name>
    <dbReference type="NCBI Taxonomy" id="168275"/>
    <lineage>
        <taxon>Bacteria</taxon>
        <taxon>Pseudomonadati</taxon>
        <taxon>Pseudomonadota</taxon>
        <taxon>Gammaproteobacteria</taxon>
        <taxon>Alteromonadales</taxon>
        <taxon>Psychromonadaceae</taxon>
        <taxon>Psychromonas</taxon>
    </lineage>
</organism>
<feature type="chain" id="PRO_5045216008" evidence="8">
    <location>
        <begin position="20"/>
        <end position="200"/>
    </location>
</feature>
<evidence type="ECO:0000256" key="5">
    <source>
        <dbReference type="ARBA" id="ARBA00023136"/>
    </source>
</evidence>
<protein>
    <submittedName>
        <fullName evidence="10">TIGR04211 family SH3 domain-containing protein</fullName>
    </submittedName>
</protein>
<name>A0ABU9H6Y3_9GAMM</name>
<feature type="signal peptide" evidence="8">
    <location>
        <begin position="1"/>
        <end position="19"/>
    </location>
</feature>
<evidence type="ECO:0000259" key="9">
    <source>
        <dbReference type="PROSITE" id="PS51781"/>
    </source>
</evidence>
<feature type="domain" description="SH3b" evidence="9">
    <location>
        <begin position="19"/>
        <end position="85"/>
    </location>
</feature>
<dbReference type="Pfam" id="PF08239">
    <property type="entry name" value="SH3_3"/>
    <property type="match status" value="1"/>
</dbReference>
<comment type="subcellular location">
    <subcellularLocation>
        <location evidence="1">Membrane</location>
        <topology evidence="1">Single-pass membrane protein</topology>
    </subcellularLocation>
</comment>
<keyword evidence="11" id="KW-1185">Reference proteome</keyword>
<evidence type="ECO:0000256" key="8">
    <source>
        <dbReference type="SAM" id="SignalP"/>
    </source>
</evidence>
<comment type="caution">
    <text evidence="10">The sequence shown here is derived from an EMBL/GenBank/DDBJ whole genome shotgun (WGS) entry which is preliminary data.</text>
</comment>
<keyword evidence="3 8" id="KW-0732">Signal</keyword>
<evidence type="ECO:0000256" key="3">
    <source>
        <dbReference type="ARBA" id="ARBA00022729"/>
    </source>
</evidence>
<dbReference type="InterPro" id="IPR016476">
    <property type="entry name" value="SH3_dom_pro"/>
</dbReference>
<evidence type="ECO:0000256" key="6">
    <source>
        <dbReference type="SAM" id="Coils"/>
    </source>
</evidence>
<sequence length="200" mass="22900">MKSIKLLLLCFLFPFSSFAATQYVSDELSIYMHSGPSLQYRIIGTIEVGTSVDTLKYNEKTKFMQVKTPTGRIGWVKSSEIQKQPPAKSLLPEIQKQFQTSQDKLNTINSDNAKANADKEQAIIDKDSLIAQLDSEKRALRDTIADLKERNMELDLLQSTKDERIKMEWLMYGGSVLFFGMLVGLILPFLPRRKKRTDNW</sequence>
<dbReference type="PIRSF" id="PIRSF006158">
    <property type="entry name" value="UCP006158_SH3"/>
    <property type="match status" value="1"/>
</dbReference>
<evidence type="ECO:0000256" key="1">
    <source>
        <dbReference type="ARBA" id="ARBA00004167"/>
    </source>
</evidence>
<dbReference type="InterPro" id="IPR003646">
    <property type="entry name" value="SH3-like_bac-type"/>
</dbReference>
<dbReference type="Proteomes" id="UP001366060">
    <property type="component" value="Unassembled WGS sequence"/>
</dbReference>
<dbReference type="NCBIfam" id="TIGR04211">
    <property type="entry name" value="SH3_and_anchor"/>
    <property type="match status" value="1"/>
</dbReference>
<dbReference type="PROSITE" id="PS51781">
    <property type="entry name" value="SH3B"/>
    <property type="match status" value="1"/>
</dbReference>
<gene>
    <name evidence="10" type="ORF">V6255_00635</name>
</gene>
<keyword evidence="5 7" id="KW-0472">Membrane</keyword>
<dbReference type="EMBL" id="JBAKBA010000001">
    <property type="protein sequence ID" value="MEL0657630.1"/>
    <property type="molecule type" value="Genomic_DNA"/>
</dbReference>
<feature type="transmembrane region" description="Helical" evidence="7">
    <location>
        <begin position="169"/>
        <end position="190"/>
    </location>
</feature>
<proteinExistence type="predicted"/>
<dbReference type="Gene3D" id="2.30.30.40">
    <property type="entry name" value="SH3 Domains"/>
    <property type="match status" value="1"/>
</dbReference>
<keyword evidence="2 7" id="KW-0812">Transmembrane</keyword>
<evidence type="ECO:0000313" key="10">
    <source>
        <dbReference type="EMBL" id="MEL0657630.1"/>
    </source>
</evidence>
<dbReference type="RefSeq" id="WP_160064560.1">
    <property type="nucleotide sequence ID" value="NZ_JBAKBA010000001.1"/>
</dbReference>
<evidence type="ECO:0000256" key="7">
    <source>
        <dbReference type="SAM" id="Phobius"/>
    </source>
</evidence>
<evidence type="ECO:0000313" key="11">
    <source>
        <dbReference type="Proteomes" id="UP001366060"/>
    </source>
</evidence>
<evidence type="ECO:0000256" key="2">
    <source>
        <dbReference type="ARBA" id="ARBA00022692"/>
    </source>
</evidence>
<keyword evidence="6" id="KW-0175">Coiled coil</keyword>
<accession>A0ABU9H6Y3</accession>
<feature type="coiled-coil region" evidence="6">
    <location>
        <begin position="130"/>
        <end position="157"/>
    </location>
</feature>
<reference evidence="10 11" key="1">
    <citation type="submission" date="2024-02" db="EMBL/GenBank/DDBJ databases">
        <title>Bacteria isolated from the canopy kelp, Nereocystis luetkeana.</title>
        <authorList>
            <person name="Pfister C.A."/>
            <person name="Younker I.T."/>
            <person name="Light S.H."/>
        </authorList>
    </citation>
    <scope>NUCLEOTIDE SEQUENCE [LARGE SCALE GENOMIC DNA]</scope>
    <source>
        <strain evidence="10 11">TI.2.07</strain>
    </source>
</reference>
<evidence type="ECO:0000256" key="4">
    <source>
        <dbReference type="ARBA" id="ARBA00022989"/>
    </source>
</evidence>
<dbReference type="SMART" id="SM00287">
    <property type="entry name" value="SH3b"/>
    <property type="match status" value="1"/>
</dbReference>
<keyword evidence="4 7" id="KW-1133">Transmembrane helix</keyword>